<dbReference type="CDD" id="cd00085">
    <property type="entry name" value="HNHc"/>
    <property type="match status" value="1"/>
</dbReference>
<accession>A0ABN8EV29</accession>
<gene>
    <name evidence="2" type="ORF">EMA8858_02673</name>
</gene>
<dbReference type="InterPro" id="IPR002711">
    <property type="entry name" value="HNH"/>
</dbReference>
<feature type="domain" description="HNH" evidence="1">
    <location>
        <begin position="57"/>
        <end position="113"/>
    </location>
</feature>
<dbReference type="InterPro" id="IPR003615">
    <property type="entry name" value="HNH_nuc"/>
</dbReference>
<dbReference type="EMBL" id="CAKLPY010000002">
    <property type="protein sequence ID" value="CAH0996541.1"/>
    <property type="molecule type" value="Genomic_DNA"/>
</dbReference>
<evidence type="ECO:0000259" key="1">
    <source>
        <dbReference type="Pfam" id="PF01844"/>
    </source>
</evidence>
<reference evidence="2" key="1">
    <citation type="submission" date="2021-12" db="EMBL/GenBank/DDBJ databases">
        <authorList>
            <person name="Rodrigo-Torres L."/>
            <person name="Arahal R. D."/>
            <person name="Lucena T."/>
        </authorList>
    </citation>
    <scope>NUCLEOTIDE SEQUENCE</scope>
    <source>
        <strain evidence="2">CECT 8858</strain>
    </source>
</reference>
<evidence type="ECO:0000313" key="3">
    <source>
        <dbReference type="Proteomes" id="UP000837932"/>
    </source>
</evidence>
<sequence length="285" mass="33318">MISIKKDFDTPPEKLVQSKRNEHIKDALVTKNEHKFKSSIYRKTTIDALETLYNFKCAYCESDTSAGAPFQVEHFRPKAKTEGDATHKGYYWLAYEWSNLTLGCSACNNAKKNHFPIKGNRISEPILDATGFPLVTYLSIDSDELKGEQAVLLNPEVDVVENHFYFTPDGKIVGVDDRGKTTIEKLKLNRKRLVFWRKKLLDDYLKSIKNILEDFLTKQRDIDQCRYAIKLEFEKITLQQNPEKQYSRFGFFMFSKFEIFFANQLEKKQKEAVLKFFELFKQGEL</sequence>
<name>A0ABN8EV29_9BACT</name>
<dbReference type="Gene3D" id="1.10.30.50">
    <property type="match status" value="1"/>
</dbReference>
<keyword evidence="3" id="KW-1185">Reference proteome</keyword>
<dbReference type="RefSeq" id="WP_238807096.1">
    <property type="nucleotide sequence ID" value="NZ_CAKLPY010000002.1"/>
</dbReference>
<dbReference type="Pfam" id="PF01844">
    <property type="entry name" value="HNH"/>
    <property type="match status" value="1"/>
</dbReference>
<protein>
    <recommendedName>
        <fullName evidence="1">HNH domain-containing protein</fullName>
    </recommendedName>
</protein>
<evidence type="ECO:0000313" key="2">
    <source>
        <dbReference type="EMBL" id="CAH0996541.1"/>
    </source>
</evidence>
<comment type="caution">
    <text evidence="2">The sequence shown here is derived from an EMBL/GenBank/DDBJ whole genome shotgun (WGS) entry which is preliminary data.</text>
</comment>
<dbReference type="Proteomes" id="UP000837932">
    <property type="component" value="Unassembled WGS sequence"/>
</dbReference>
<organism evidence="2 3">
    <name type="scientific">Emticicia aquatica</name>
    <dbReference type="NCBI Taxonomy" id="1681835"/>
    <lineage>
        <taxon>Bacteria</taxon>
        <taxon>Pseudomonadati</taxon>
        <taxon>Bacteroidota</taxon>
        <taxon>Cytophagia</taxon>
        <taxon>Cytophagales</taxon>
        <taxon>Leadbetterellaceae</taxon>
        <taxon>Emticicia</taxon>
    </lineage>
</organism>
<proteinExistence type="predicted"/>